<evidence type="ECO:0000259" key="4">
    <source>
        <dbReference type="PROSITE" id="PS52004"/>
    </source>
</evidence>
<dbReference type="Pfam" id="PF00109">
    <property type="entry name" value="ketoacyl-synt"/>
    <property type="match status" value="1"/>
</dbReference>
<accession>A0AAE3R3U3</accession>
<dbReference type="InterPro" id="IPR020841">
    <property type="entry name" value="PKS_Beta-ketoAc_synthase_dom"/>
</dbReference>
<evidence type="ECO:0000313" key="6">
    <source>
        <dbReference type="Proteomes" id="UP001232063"/>
    </source>
</evidence>
<evidence type="ECO:0000313" key="5">
    <source>
        <dbReference type="EMBL" id="MDJ1500167.1"/>
    </source>
</evidence>
<dbReference type="PANTHER" id="PTHR11712">
    <property type="entry name" value="POLYKETIDE SYNTHASE-RELATED"/>
    <property type="match status" value="1"/>
</dbReference>
<dbReference type="Proteomes" id="UP001232063">
    <property type="component" value="Unassembled WGS sequence"/>
</dbReference>
<dbReference type="Gene3D" id="3.40.47.10">
    <property type="match status" value="1"/>
</dbReference>
<keyword evidence="6" id="KW-1185">Reference proteome</keyword>
<dbReference type="GO" id="GO:0006633">
    <property type="term" value="P:fatty acid biosynthetic process"/>
    <property type="evidence" value="ECO:0007669"/>
    <property type="project" value="TreeGrafter"/>
</dbReference>
<gene>
    <name evidence="5" type="ORF">QNI22_05900</name>
</gene>
<dbReference type="SMART" id="SM00825">
    <property type="entry name" value="PKS_KS"/>
    <property type="match status" value="1"/>
</dbReference>
<keyword evidence="2 3" id="KW-0808">Transferase</keyword>
<dbReference type="RefSeq" id="WP_314509691.1">
    <property type="nucleotide sequence ID" value="NZ_JASJOU010000001.1"/>
</dbReference>
<comment type="similarity">
    <text evidence="1 3">Belongs to the thiolase-like superfamily. Beta-ketoacyl-ACP synthases family.</text>
</comment>
<reference evidence="5" key="1">
    <citation type="submission" date="2023-05" db="EMBL/GenBank/DDBJ databases">
        <authorList>
            <person name="Zhang X."/>
        </authorList>
    </citation>
    <scope>NUCLEOTIDE SEQUENCE</scope>
    <source>
        <strain evidence="5">BD1B2-1</strain>
    </source>
</reference>
<comment type="caution">
    <text evidence="5">The sequence shown here is derived from an EMBL/GenBank/DDBJ whole genome shotgun (WGS) entry which is preliminary data.</text>
</comment>
<dbReference type="GO" id="GO:0004315">
    <property type="term" value="F:3-oxoacyl-[acyl-carrier-protein] synthase activity"/>
    <property type="evidence" value="ECO:0007669"/>
    <property type="project" value="TreeGrafter"/>
</dbReference>
<dbReference type="EMBL" id="JASJOU010000001">
    <property type="protein sequence ID" value="MDJ1500167.1"/>
    <property type="molecule type" value="Genomic_DNA"/>
</dbReference>
<dbReference type="PROSITE" id="PS52004">
    <property type="entry name" value="KS3_2"/>
    <property type="match status" value="1"/>
</dbReference>
<dbReference type="Pfam" id="PF02801">
    <property type="entry name" value="Ketoacyl-synt_C"/>
    <property type="match status" value="1"/>
</dbReference>
<dbReference type="InterPro" id="IPR014031">
    <property type="entry name" value="Ketoacyl_synth_C"/>
</dbReference>
<evidence type="ECO:0000256" key="2">
    <source>
        <dbReference type="ARBA" id="ARBA00022679"/>
    </source>
</evidence>
<dbReference type="PANTHER" id="PTHR11712:SF336">
    <property type="entry name" value="3-OXOACYL-[ACYL-CARRIER-PROTEIN] SYNTHASE, MITOCHONDRIAL"/>
    <property type="match status" value="1"/>
</dbReference>
<name>A0AAE3R3U3_9BACT</name>
<protein>
    <submittedName>
        <fullName evidence="5">Beta-ketoacyl synthase N-terminal-like domain-containing protein</fullName>
    </submittedName>
</protein>
<organism evidence="5 6">
    <name type="scientific">Xanthocytophaga agilis</name>
    <dbReference type="NCBI Taxonomy" id="3048010"/>
    <lineage>
        <taxon>Bacteria</taxon>
        <taxon>Pseudomonadati</taxon>
        <taxon>Bacteroidota</taxon>
        <taxon>Cytophagia</taxon>
        <taxon>Cytophagales</taxon>
        <taxon>Rhodocytophagaceae</taxon>
        <taxon>Xanthocytophaga</taxon>
    </lineage>
</organism>
<feature type="domain" description="Ketosynthase family 3 (KS3)" evidence="4">
    <location>
        <begin position="2"/>
        <end position="368"/>
    </location>
</feature>
<dbReference type="InterPro" id="IPR014030">
    <property type="entry name" value="Ketoacyl_synth_N"/>
</dbReference>
<sequence length="372" mass="39330">MPAPVYIIGDNIITPLGTTTEENFEAISNGVSGIRRHTNNPIGDFYASVLDKGMFLPGESLTHLESLFIRSIQQACQSAGIDATDSDNLYIFSSTKGNIELLQKQANLSASIHLDQMAKAVTTHLRYAGTPLIVSNACISGVQAIGLAYTLLQQGKYKRAIVTGGDLFSFFVLAGFYSLQAISPFPCTPFDKKRAGISLGEGCGTIILTREPNPTSIQITTVASSNDANHISGPSRTGDGLALAIQSVLQTAGKEPKTIQFVNAHGTGTIYNDEMESLAFQRCGLAQIPVNSLKGYIGHTLGAAGIIETILTARSLQRNQLLTSAGFQETGTSVPLPVITENHTGNYTCALKTASGFGGGNAVLLLEKQVSS</sequence>
<proteinExistence type="inferred from homology"/>
<dbReference type="AlphaFoldDB" id="A0AAE3R3U3"/>
<dbReference type="InterPro" id="IPR000794">
    <property type="entry name" value="Beta-ketoacyl_synthase"/>
</dbReference>
<dbReference type="InterPro" id="IPR016039">
    <property type="entry name" value="Thiolase-like"/>
</dbReference>
<evidence type="ECO:0000256" key="1">
    <source>
        <dbReference type="ARBA" id="ARBA00008467"/>
    </source>
</evidence>
<evidence type="ECO:0000256" key="3">
    <source>
        <dbReference type="RuleBase" id="RU003694"/>
    </source>
</evidence>
<dbReference type="SUPFAM" id="SSF53901">
    <property type="entry name" value="Thiolase-like"/>
    <property type="match status" value="1"/>
</dbReference>